<dbReference type="PANTHER" id="PTHR43547:SF2">
    <property type="entry name" value="HYBRID SIGNAL TRANSDUCTION HISTIDINE KINASE C"/>
    <property type="match status" value="1"/>
</dbReference>
<dbReference type="InterPro" id="IPR015943">
    <property type="entry name" value="WD40/YVTN_repeat-like_dom_sf"/>
</dbReference>
<dbReference type="RefSeq" id="WP_237380499.1">
    <property type="nucleotide sequence ID" value="NZ_CP071793.1"/>
</dbReference>
<reference evidence="3" key="1">
    <citation type="submission" date="2021-03" db="EMBL/GenBank/DDBJ databases">
        <title>Acanthopleuribacteraceae sp. M133.</title>
        <authorList>
            <person name="Wang G."/>
        </authorList>
    </citation>
    <scope>NUCLEOTIDE SEQUENCE</scope>
    <source>
        <strain evidence="3">M133</strain>
    </source>
</reference>
<evidence type="ECO:0000256" key="1">
    <source>
        <dbReference type="ARBA" id="ARBA00022553"/>
    </source>
</evidence>
<evidence type="ECO:0000259" key="2">
    <source>
        <dbReference type="SMART" id="SM00331"/>
    </source>
</evidence>
<protein>
    <submittedName>
        <fullName evidence="3">SpoIIE family protein phosphatase</fullName>
    </submittedName>
</protein>
<dbReference type="PANTHER" id="PTHR43547">
    <property type="entry name" value="TWO-COMPONENT HISTIDINE KINASE"/>
    <property type="match status" value="1"/>
</dbReference>
<dbReference type="SUPFAM" id="SSF63829">
    <property type="entry name" value="Calcium-dependent phosphotriesterase"/>
    <property type="match status" value="2"/>
</dbReference>
<dbReference type="AlphaFoldDB" id="A0A8A4TME7"/>
<keyword evidence="4" id="KW-1185">Reference proteome</keyword>
<organism evidence="3 4">
    <name type="scientific">Sulfidibacter corallicola</name>
    <dbReference type="NCBI Taxonomy" id="2818388"/>
    <lineage>
        <taxon>Bacteria</taxon>
        <taxon>Pseudomonadati</taxon>
        <taxon>Acidobacteriota</taxon>
        <taxon>Holophagae</taxon>
        <taxon>Acanthopleuribacterales</taxon>
        <taxon>Acanthopleuribacteraceae</taxon>
        <taxon>Sulfidibacter</taxon>
    </lineage>
</organism>
<name>A0A8A4TME7_SULCO</name>
<proteinExistence type="predicted"/>
<dbReference type="Pfam" id="PF07228">
    <property type="entry name" value="SpoIIE"/>
    <property type="match status" value="1"/>
</dbReference>
<dbReference type="InterPro" id="IPR013783">
    <property type="entry name" value="Ig-like_fold"/>
</dbReference>
<sequence>MNANRSISILLCAVAWSLPFLGPSLQAQTRPGLVSFKRLAIPDDVPVHLVSQMIQDRRGLLWLGTQDGLVRYDGYRFKVYRSRRNDPHSLGGSYIRALCLAGDGRLWIGSFGGGASVFDPRTDRFRRYQYQPQGGGGLSHNRVEGIAETPTGHIWLATHAGLDRLDLDRDQIDHFAHDPTDPDSLADDRVRGLLVDRSGRLWIGTRDGLQRWRPETADFERVASDPAVPDSLAGQYVVVIFEDSRGRIWIGTNEQGAAMYDPATRRFHRFPHDPSSPNGVNHYFVYSVVESRKGEIWIATFGGGIDVLDPDTLEVIDRLRSDPSDPATIGNDRIGALIVDHSGLVWVGSWGGGIAFHDPTTRPFVKLRHSLLNPIGPTHPSIVRTLALEDGTLWLGTNGNGIDVMDRERRLVDEYRADAEDPEALGDGSITCMIEATDGTRWVATLNGMLHRMASGEARFRRFDQNDGLPWGPIRTMVFDGEGHLWVGASEGMARIDPETYEMVRYAHRSDDPRSLSGQAVESLVFDRVGLLWAGTENGLNAFDPTEGTARRIFHDEQRPDSLPGNWVPDLLIDREDRLWVATQAGAAVLERWDGQRASFSMVHDLVGIEPRPVHTLIEDDEGFIWLGPRLRVNPRDWTHQTFGPAEGNDFHSFFIASRSKTPDGNLLFGSPQGVLLVDPRRLETWSFQPPLIINDIHAGGRDERGAIERGSLQIGPGRKTVRFEFSALDFSAPWKLQYRYRLEGFDDDWLQADASQRSVSYTSLPPGSYQLRVQGTNRAGSWSIREAGISLVVVPAFYQTTAFRIGLVLLLACLAYCGFRLRVQQLEARSRFLESVVALRTSELNIANRELADKNEKITAGIRYAQKIQHAILPHAEDMAHYPGAHFVIFRPKDLVSGDFYWIWETGPHLFVAVVDCTGHGVPGAFMSMIGYQLLNKIVGEKAVVEPAKILELLNIGVRESLHQNQRDTTRDGMELCLCRFEKGSDRVLFAGAGLPLFLVRPAFGDAAKGSVQKVRGDRHGIGGRQKENVRTYRQVELVLRQGDLLVLASDGFADQCDAAGKKFGSRRLKQLLEEVACLSTEEIEERIGAALEQHMGDSEQRDDITMVGLRF</sequence>
<gene>
    <name evidence="3" type="ORF">J3U87_34055</name>
</gene>
<dbReference type="Pfam" id="PF07494">
    <property type="entry name" value="Reg_prop"/>
    <property type="match status" value="4"/>
</dbReference>
<dbReference type="KEGG" id="scor:J3U87_34055"/>
<dbReference type="SUPFAM" id="SSF101898">
    <property type="entry name" value="NHL repeat"/>
    <property type="match status" value="1"/>
</dbReference>
<dbReference type="Gene3D" id="2.60.40.10">
    <property type="entry name" value="Immunoglobulins"/>
    <property type="match status" value="1"/>
</dbReference>
<dbReference type="Gene3D" id="2.130.10.10">
    <property type="entry name" value="YVTN repeat-like/Quinoprotein amine dehydrogenase"/>
    <property type="match status" value="2"/>
</dbReference>
<dbReference type="Gene3D" id="3.60.40.10">
    <property type="entry name" value="PPM-type phosphatase domain"/>
    <property type="match status" value="1"/>
</dbReference>
<dbReference type="Pfam" id="PF07495">
    <property type="entry name" value="Y_Y_Y"/>
    <property type="match status" value="1"/>
</dbReference>
<dbReference type="SMART" id="SM00331">
    <property type="entry name" value="PP2C_SIG"/>
    <property type="match status" value="1"/>
</dbReference>
<accession>A0A8A4TME7</accession>
<dbReference type="GO" id="GO:0000155">
    <property type="term" value="F:phosphorelay sensor kinase activity"/>
    <property type="evidence" value="ECO:0007669"/>
    <property type="project" value="TreeGrafter"/>
</dbReference>
<keyword evidence="1" id="KW-0597">Phosphoprotein</keyword>
<feature type="domain" description="PPM-type phosphatase" evidence="2">
    <location>
        <begin position="882"/>
        <end position="1113"/>
    </location>
</feature>
<dbReference type="Proteomes" id="UP000663929">
    <property type="component" value="Chromosome"/>
</dbReference>
<dbReference type="InterPro" id="IPR001932">
    <property type="entry name" value="PPM-type_phosphatase-like_dom"/>
</dbReference>
<dbReference type="InterPro" id="IPR011123">
    <property type="entry name" value="Y_Y_Y"/>
</dbReference>
<dbReference type="InterPro" id="IPR011110">
    <property type="entry name" value="Reg_prop"/>
</dbReference>
<dbReference type="EMBL" id="CP071793">
    <property type="protein sequence ID" value="QTD50637.1"/>
    <property type="molecule type" value="Genomic_DNA"/>
</dbReference>
<dbReference type="InterPro" id="IPR036457">
    <property type="entry name" value="PPM-type-like_dom_sf"/>
</dbReference>
<evidence type="ECO:0000313" key="3">
    <source>
        <dbReference type="EMBL" id="QTD50637.1"/>
    </source>
</evidence>
<evidence type="ECO:0000313" key="4">
    <source>
        <dbReference type="Proteomes" id="UP000663929"/>
    </source>
</evidence>